<reference evidence="2" key="1">
    <citation type="submission" date="2020-06" db="EMBL/GenBank/DDBJ databases">
        <authorList>
            <person name="Li T."/>
            <person name="Hu X."/>
            <person name="Zhang T."/>
            <person name="Song X."/>
            <person name="Zhang H."/>
            <person name="Dai N."/>
            <person name="Sheng W."/>
            <person name="Hou X."/>
            <person name="Wei L."/>
        </authorList>
    </citation>
    <scope>NUCLEOTIDE SEQUENCE</scope>
    <source>
        <strain evidence="2">3651</strain>
        <tissue evidence="2">Leaf</tissue>
    </source>
</reference>
<evidence type="ECO:0000256" key="1">
    <source>
        <dbReference type="SAM" id="MobiDB-lite"/>
    </source>
</evidence>
<organism evidence="2 3">
    <name type="scientific">Sesamum alatum</name>
    <dbReference type="NCBI Taxonomy" id="300844"/>
    <lineage>
        <taxon>Eukaryota</taxon>
        <taxon>Viridiplantae</taxon>
        <taxon>Streptophyta</taxon>
        <taxon>Embryophyta</taxon>
        <taxon>Tracheophyta</taxon>
        <taxon>Spermatophyta</taxon>
        <taxon>Magnoliopsida</taxon>
        <taxon>eudicotyledons</taxon>
        <taxon>Gunneridae</taxon>
        <taxon>Pentapetalae</taxon>
        <taxon>asterids</taxon>
        <taxon>lamiids</taxon>
        <taxon>Lamiales</taxon>
        <taxon>Pedaliaceae</taxon>
        <taxon>Sesamum</taxon>
    </lineage>
</organism>
<dbReference type="AlphaFoldDB" id="A0AAE1XK96"/>
<reference evidence="2" key="2">
    <citation type="journal article" date="2024" name="Plant">
        <title>Genomic evolution and insights into agronomic trait innovations of Sesamum species.</title>
        <authorList>
            <person name="Miao H."/>
            <person name="Wang L."/>
            <person name="Qu L."/>
            <person name="Liu H."/>
            <person name="Sun Y."/>
            <person name="Le M."/>
            <person name="Wang Q."/>
            <person name="Wei S."/>
            <person name="Zheng Y."/>
            <person name="Lin W."/>
            <person name="Duan Y."/>
            <person name="Cao H."/>
            <person name="Xiong S."/>
            <person name="Wang X."/>
            <person name="Wei L."/>
            <person name="Li C."/>
            <person name="Ma Q."/>
            <person name="Ju M."/>
            <person name="Zhao R."/>
            <person name="Li G."/>
            <person name="Mu C."/>
            <person name="Tian Q."/>
            <person name="Mei H."/>
            <person name="Zhang T."/>
            <person name="Gao T."/>
            <person name="Zhang H."/>
        </authorList>
    </citation>
    <scope>NUCLEOTIDE SEQUENCE</scope>
    <source>
        <strain evidence="2">3651</strain>
    </source>
</reference>
<feature type="compositionally biased region" description="Polar residues" evidence="1">
    <location>
        <begin position="46"/>
        <end position="58"/>
    </location>
</feature>
<evidence type="ECO:0000313" key="3">
    <source>
        <dbReference type="Proteomes" id="UP001293254"/>
    </source>
</evidence>
<dbReference type="EMBL" id="JACGWO010000012">
    <property type="protein sequence ID" value="KAK4413259.1"/>
    <property type="molecule type" value="Genomic_DNA"/>
</dbReference>
<keyword evidence="3" id="KW-1185">Reference proteome</keyword>
<sequence>MESAQTLLSGLSECSDIQRQADGILGNVPRTEPVEPKPALRLATHPQVSVESSETISGNEEPYEKDQSMGCDNFGPSLSNAQGQDLEQPQIVKESGKKMEAHPNDDTRKDLTIAANNSDDVSVFGLEYTELKTPEVAALQSPGDEGNENSQR</sequence>
<comment type="caution">
    <text evidence="2">The sequence shown here is derived from an EMBL/GenBank/DDBJ whole genome shotgun (WGS) entry which is preliminary data.</text>
</comment>
<evidence type="ECO:0000313" key="2">
    <source>
        <dbReference type="EMBL" id="KAK4413259.1"/>
    </source>
</evidence>
<name>A0AAE1XK96_9LAMI</name>
<feature type="compositionally biased region" description="Basic and acidic residues" evidence="1">
    <location>
        <begin position="94"/>
        <end position="111"/>
    </location>
</feature>
<accession>A0AAE1XK96</accession>
<gene>
    <name evidence="2" type="ORF">Salat_2738500</name>
</gene>
<dbReference type="Proteomes" id="UP001293254">
    <property type="component" value="Unassembled WGS sequence"/>
</dbReference>
<feature type="region of interest" description="Disordered" evidence="1">
    <location>
        <begin position="22"/>
        <end position="111"/>
    </location>
</feature>
<proteinExistence type="predicted"/>
<feature type="compositionally biased region" description="Polar residues" evidence="1">
    <location>
        <begin position="76"/>
        <end position="87"/>
    </location>
</feature>
<protein>
    <submittedName>
        <fullName evidence="2">Uncharacterized protein</fullName>
    </submittedName>
</protein>